<dbReference type="PANTHER" id="PTHR11895">
    <property type="entry name" value="TRANSAMIDASE"/>
    <property type="match status" value="1"/>
</dbReference>
<comment type="caution">
    <text evidence="2">The sequence shown here is derived from an EMBL/GenBank/DDBJ whole genome shotgun (WGS) entry which is preliminary data.</text>
</comment>
<dbReference type="AlphaFoldDB" id="A0A251X0M6"/>
<proteinExistence type="predicted"/>
<dbReference type="InterPro" id="IPR000120">
    <property type="entry name" value="Amidase"/>
</dbReference>
<protein>
    <submittedName>
        <fullName evidence="2">Amidase</fullName>
    </submittedName>
</protein>
<sequence>MVQPLSLGGDGPTVAIKDCIDIAGYITSAGSETFSTGPVAAQNATVVDNLIAAGCRIIGKANMHELAYGMTGANDYFGTPINPIWPDRIPGGSSSGSAVAVASGLCDFAVGTDTGGSVRQPAVCCGVFGFKPTFGRVSRDGLTPVNSTLDCVGVFARDMNMLQTGMATIDPTFKRTSIKHPPKLARIKSDLTREVGDPLVISLMESYPDMAYEQLPHMGAAFDAGMTIIAYEMAAEFGHLIDENAPLGDDVRARLIAARSVTKDQYDAAEYIRATFTDEVDALLARYDAIVTPALPVIPPTLTQALDPATILPLTRFLRPFNLSGHPAITLPARTNTGLPVGLQIVGRKGADADLCAIADWFVGCTPYFRGPALIKEFEQ</sequence>
<evidence type="ECO:0000313" key="3">
    <source>
        <dbReference type="Proteomes" id="UP000194664"/>
    </source>
</evidence>
<organism evidence="2 3">
    <name type="scientific">Marivivens niveibacter</name>
    <dbReference type="NCBI Taxonomy" id="1930667"/>
    <lineage>
        <taxon>Bacteria</taxon>
        <taxon>Pseudomonadati</taxon>
        <taxon>Pseudomonadota</taxon>
        <taxon>Alphaproteobacteria</taxon>
        <taxon>Rhodobacterales</taxon>
        <taxon>Paracoccaceae</taxon>
        <taxon>Marivivens group</taxon>
        <taxon>Marivivens</taxon>
    </lineage>
</organism>
<accession>A0A251X0M6</accession>
<dbReference type="PROSITE" id="PS00571">
    <property type="entry name" value="AMIDASES"/>
    <property type="match status" value="1"/>
</dbReference>
<evidence type="ECO:0000259" key="1">
    <source>
        <dbReference type="Pfam" id="PF01425"/>
    </source>
</evidence>
<dbReference type="InterPro" id="IPR036928">
    <property type="entry name" value="AS_sf"/>
</dbReference>
<feature type="domain" description="Amidase" evidence="1">
    <location>
        <begin position="14"/>
        <end position="180"/>
    </location>
</feature>
<name>A0A251X0M6_9RHOB</name>
<keyword evidence="3" id="KW-1185">Reference proteome</keyword>
<dbReference type="SUPFAM" id="SSF75304">
    <property type="entry name" value="Amidase signature (AS) enzymes"/>
    <property type="match status" value="1"/>
</dbReference>
<dbReference type="InterPro" id="IPR020556">
    <property type="entry name" value="Amidase_CS"/>
</dbReference>
<dbReference type="InterPro" id="IPR023631">
    <property type="entry name" value="Amidase_dom"/>
</dbReference>
<dbReference type="PANTHER" id="PTHR11895:SF67">
    <property type="entry name" value="AMIDASE DOMAIN-CONTAINING PROTEIN"/>
    <property type="match status" value="1"/>
</dbReference>
<evidence type="ECO:0000313" key="2">
    <source>
        <dbReference type="EMBL" id="OUD09938.1"/>
    </source>
</evidence>
<reference evidence="2 3" key="1">
    <citation type="submission" date="2016-12" db="EMBL/GenBank/DDBJ databases">
        <title>The draft genome sequence of HSLHS2.</title>
        <authorList>
            <person name="Hu D."/>
            <person name="Wang L."/>
            <person name="Shao Z."/>
        </authorList>
    </citation>
    <scope>NUCLEOTIDE SEQUENCE [LARGE SCALE GENOMIC DNA]</scope>
    <source>
        <strain evidence="2">MCCC 1A06712</strain>
    </source>
</reference>
<dbReference type="Pfam" id="PF01425">
    <property type="entry name" value="Amidase"/>
    <property type="match status" value="2"/>
</dbReference>
<gene>
    <name evidence="2" type="ORF">BVC71_08100</name>
</gene>
<dbReference type="EMBL" id="MSPP01000002">
    <property type="protein sequence ID" value="OUD09938.1"/>
    <property type="molecule type" value="Genomic_DNA"/>
</dbReference>
<dbReference type="GO" id="GO:0003824">
    <property type="term" value="F:catalytic activity"/>
    <property type="evidence" value="ECO:0007669"/>
    <property type="project" value="InterPro"/>
</dbReference>
<feature type="domain" description="Amidase" evidence="1">
    <location>
        <begin position="244"/>
        <end position="356"/>
    </location>
</feature>
<dbReference type="Proteomes" id="UP000194664">
    <property type="component" value="Unassembled WGS sequence"/>
</dbReference>
<dbReference type="Gene3D" id="3.90.1300.10">
    <property type="entry name" value="Amidase signature (AS) domain"/>
    <property type="match status" value="1"/>
</dbReference>